<dbReference type="OrthoDB" id="411251at2759"/>
<feature type="transmembrane region" description="Helical" evidence="7">
    <location>
        <begin position="170"/>
        <end position="196"/>
    </location>
</feature>
<dbReference type="GeneID" id="14496688"/>
<evidence type="ECO:0000256" key="4">
    <source>
        <dbReference type="ARBA" id="ARBA00022989"/>
    </source>
</evidence>
<dbReference type="KEGG" id="tbl:TBLA_0F00430"/>
<dbReference type="STRING" id="1071380.I2H5D5"/>
<dbReference type="GO" id="GO:0005802">
    <property type="term" value="C:trans-Golgi network"/>
    <property type="evidence" value="ECO:0007669"/>
    <property type="project" value="TreeGrafter"/>
</dbReference>
<proteinExistence type="inferred from homology"/>
<feature type="transmembrane region" description="Helical" evidence="7">
    <location>
        <begin position="237"/>
        <end position="256"/>
    </location>
</feature>
<comment type="subcellular location">
    <subcellularLocation>
        <location evidence="1">Membrane</location>
        <topology evidence="1">Multi-pass membrane protein</topology>
    </subcellularLocation>
</comment>
<dbReference type="InterPro" id="IPR045231">
    <property type="entry name" value="Yip1/4-like"/>
</dbReference>
<keyword evidence="5 7" id="KW-0472">Membrane</keyword>
<evidence type="ECO:0000313" key="8">
    <source>
        <dbReference type="EMBL" id="CCH61587.1"/>
    </source>
</evidence>
<dbReference type="GO" id="GO:0006888">
    <property type="term" value="P:endoplasmic reticulum to Golgi vesicle-mediated transport"/>
    <property type="evidence" value="ECO:0007669"/>
    <property type="project" value="InterPro"/>
</dbReference>
<evidence type="ECO:0000256" key="2">
    <source>
        <dbReference type="ARBA" id="ARBA00010596"/>
    </source>
</evidence>
<dbReference type="OMA" id="VVTMQIK"/>
<dbReference type="AlphaFoldDB" id="I2H5D5"/>
<evidence type="ECO:0000256" key="7">
    <source>
        <dbReference type="SAM" id="Phobius"/>
    </source>
</evidence>
<keyword evidence="9" id="KW-1185">Reference proteome</keyword>
<dbReference type="PANTHER" id="PTHR21236:SF1">
    <property type="entry name" value="PROTEIN YIPF6"/>
    <property type="match status" value="1"/>
</dbReference>
<feature type="transmembrane region" description="Helical" evidence="7">
    <location>
        <begin position="208"/>
        <end position="231"/>
    </location>
</feature>
<comment type="similarity">
    <text evidence="2">Belongs to the YIP1 family.</text>
</comment>
<dbReference type="HOGENOM" id="CLU_1166411_0_0_1"/>
<sequence>MASNIPDTDAFIEPDIIDPEPVNSRGGMPMDIPSGNMDSIGGMDNSNLGMNNPTNLSAPLRGTLDETILQTLKRDLLNINFRLRQVVYPHFPTGRSLTQGSSQQTNNVQDIAAHCDLWAPLLFIISYSLAVSHAHSLFSSLFVSCWSVLIIMALHLRLTKPYDSVSLVSYISVVGYCIFPQVIQSCLTQVILPLCFKPIKNPTISVRVLMILKLVLTGIATLWSVTAATLVSNSRSFIHVYPLGLCLFGLSWLATIL</sequence>
<protein>
    <recommendedName>
        <fullName evidence="10">Protein YIP</fullName>
    </recommendedName>
</protein>
<reference evidence="8 9" key="1">
    <citation type="journal article" date="2011" name="Proc. Natl. Acad. Sci. U.S.A.">
        <title>Evolutionary erosion of yeast sex chromosomes by mating-type switching accidents.</title>
        <authorList>
            <person name="Gordon J.L."/>
            <person name="Armisen D."/>
            <person name="Proux-Wera E."/>
            <person name="Oheigeartaigh S.S."/>
            <person name="Byrne K.P."/>
            <person name="Wolfe K.H."/>
        </authorList>
    </citation>
    <scope>NUCLEOTIDE SEQUENCE [LARGE SCALE GENOMIC DNA]</scope>
    <source>
        <strain evidence="9">ATCC 34711 / CBS 6284 / DSM 70876 / NBRC 10599 / NRRL Y-10934 / UCD 77-7</strain>
    </source>
</reference>
<keyword evidence="3 7" id="KW-0812">Transmembrane</keyword>
<gene>
    <name evidence="8" type="primary">TBLA0F00430</name>
    <name evidence="8" type="ORF">TBLA_0F00430</name>
</gene>
<evidence type="ECO:0000256" key="3">
    <source>
        <dbReference type="ARBA" id="ARBA00022692"/>
    </source>
</evidence>
<evidence type="ECO:0000256" key="5">
    <source>
        <dbReference type="ARBA" id="ARBA00023136"/>
    </source>
</evidence>
<dbReference type="eggNOG" id="KOG2946">
    <property type="taxonomic scope" value="Eukaryota"/>
</dbReference>
<dbReference type="FunCoup" id="I2H5D5">
    <property type="interactions" value="144"/>
</dbReference>
<accession>I2H5D5</accession>
<keyword evidence="4 7" id="KW-1133">Transmembrane helix</keyword>
<dbReference type="RefSeq" id="XP_004181106.1">
    <property type="nucleotide sequence ID" value="XM_004181058.1"/>
</dbReference>
<name>I2H5D5_HENB6</name>
<dbReference type="EMBL" id="HE806321">
    <property type="protein sequence ID" value="CCH61587.1"/>
    <property type="molecule type" value="Genomic_DNA"/>
</dbReference>
<evidence type="ECO:0008006" key="10">
    <source>
        <dbReference type="Google" id="ProtNLM"/>
    </source>
</evidence>
<evidence type="ECO:0000313" key="9">
    <source>
        <dbReference type="Proteomes" id="UP000002866"/>
    </source>
</evidence>
<evidence type="ECO:0000256" key="6">
    <source>
        <dbReference type="SAM" id="MobiDB-lite"/>
    </source>
</evidence>
<dbReference type="Proteomes" id="UP000002866">
    <property type="component" value="Chromosome 6"/>
</dbReference>
<dbReference type="InParanoid" id="I2H5D5"/>
<dbReference type="PANTHER" id="PTHR21236">
    <property type="entry name" value="GOLGI MEMBRANE PROTEIN YIP1"/>
    <property type="match status" value="1"/>
</dbReference>
<feature type="transmembrane region" description="Helical" evidence="7">
    <location>
        <begin position="137"/>
        <end position="158"/>
    </location>
</feature>
<dbReference type="GO" id="GO:0016020">
    <property type="term" value="C:membrane"/>
    <property type="evidence" value="ECO:0007669"/>
    <property type="project" value="UniProtKB-SubCell"/>
</dbReference>
<feature type="region of interest" description="Disordered" evidence="6">
    <location>
        <begin position="1"/>
        <end position="25"/>
    </location>
</feature>
<evidence type="ECO:0000256" key="1">
    <source>
        <dbReference type="ARBA" id="ARBA00004141"/>
    </source>
</evidence>
<organism evidence="8 9">
    <name type="scientific">Henningerozyma blattae (strain ATCC 34711 / CBS 6284 / DSM 70876 / NBRC 10599 / NRRL Y-10934 / UCD 77-7)</name>
    <name type="common">Yeast</name>
    <name type="synonym">Tetrapisispora blattae</name>
    <dbReference type="NCBI Taxonomy" id="1071380"/>
    <lineage>
        <taxon>Eukaryota</taxon>
        <taxon>Fungi</taxon>
        <taxon>Dikarya</taxon>
        <taxon>Ascomycota</taxon>
        <taxon>Saccharomycotina</taxon>
        <taxon>Saccharomycetes</taxon>
        <taxon>Saccharomycetales</taxon>
        <taxon>Saccharomycetaceae</taxon>
        <taxon>Henningerozyma</taxon>
    </lineage>
</organism>